<keyword evidence="5" id="KW-1185">Reference proteome</keyword>
<dbReference type="InterPro" id="IPR001647">
    <property type="entry name" value="HTH_TetR"/>
</dbReference>
<dbReference type="InterPro" id="IPR050624">
    <property type="entry name" value="HTH-type_Tx_Regulator"/>
</dbReference>
<feature type="domain" description="HTH tetR-type" evidence="3">
    <location>
        <begin position="22"/>
        <end position="82"/>
    </location>
</feature>
<dbReference type="SUPFAM" id="SSF46689">
    <property type="entry name" value="Homeodomain-like"/>
    <property type="match status" value="1"/>
</dbReference>
<organism evidence="4 5">
    <name type="scientific">Desulfuromusa kysingii</name>
    <dbReference type="NCBI Taxonomy" id="37625"/>
    <lineage>
        <taxon>Bacteria</taxon>
        <taxon>Pseudomonadati</taxon>
        <taxon>Thermodesulfobacteriota</taxon>
        <taxon>Desulfuromonadia</taxon>
        <taxon>Desulfuromonadales</taxon>
        <taxon>Geopsychrobacteraceae</taxon>
        <taxon>Desulfuromusa</taxon>
    </lineage>
</organism>
<gene>
    <name evidence="4" type="ORF">SAMN05660420_02296</name>
</gene>
<dbReference type="Proteomes" id="UP000199409">
    <property type="component" value="Unassembled WGS sequence"/>
</dbReference>
<dbReference type="InterPro" id="IPR009057">
    <property type="entry name" value="Homeodomain-like_sf"/>
</dbReference>
<dbReference type="PANTHER" id="PTHR43479:SF11">
    <property type="entry name" value="ACREF_ENVCD OPERON REPRESSOR-RELATED"/>
    <property type="match status" value="1"/>
</dbReference>
<accession>A0A1H4BNK5</accession>
<dbReference type="Pfam" id="PF00440">
    <property type="entry name" value="TetR_N"/>
    <property type="match status" value="1"/>
</dbReference>
<evidence type="ECO:0000259" key="3">
    <source>
        <dbReference type="PROSITE" id="PS50977"/>
    </source>
</evidence>
<sequence>MILQKETPLFPKTKKIRHIDPESKREKILDTSLSLFVEKGYHRVSIPNIVEASGTSTGAIYNLFGNKENIALTLHQQLIEKFMHSFQGRLQNCTTTYAKLRAFSEVIYEQTETDPNCVEYMFFMRHCEFIPEVSPICMTEPFRVLREIIRDGMNCGDVRPGDFFTSAVSYTGAILRPVQLHLECMLPKPLMESAEDFYENAWAAIKA</sequence>
<evidence type="ECO:0000256" key="1">
    <source>
        <dbReference type="ARBA" id="ARBA00023125"/>
    </source>
</evidence>
<evidence type="ECO:0000256" key="2">
    <source>
        <dbReference type="PROSITE-ProRule" id="PRU00335"/>
    </source>
</evidence>
<dbReference type="RefSeq" id="WP_092348445.1">
    <property type="nucleotide sequence ID" value="NZ_FNQN01000006.1"/>
</dbReference>
<dbReference type="STRING" id="37625.SAMN05660420_02296"/>
<proteinExistence type="predicted"/>
<dbReference type="GO" id="GO:0003677">
    <property type="term" value="F:DNA binding"/>
    <property type="evidence" value="ECO:0007669"/>
    <property type="project" value="UniProtKB-UniRule"/>
</dbReference>
<reference evidence="4 5" key="1">
    <citation type="submission" date="2016-10" db="EMBL/GenBank/DDBJ databases">
        <authorList>
            <person name="de Groot N.N."/>
        </authorList>
    </citation>
    <scope>NUCLEOTIDE SEQUENCE [LARGE SCALE GENOMIC DNA]</scope>
    <source>
        <strain evidence="4 5">DSM 7343</strain>
    </source>
</reference>
<evidence type="ECO:0000313" key="5">
    <source>
        <dbReference type="Proteomes" id="UP000199409"/>
    </source>
</evidence>
<dbReference type="EMBL" id="FNQN01000006">
    <property type="protein sequence ID" value="SEA49634.1"/>
    <property type="molecule type" value="Genomic_DNA"/>
</dbReference>
<name>A0A1H4BNK5_9BACT</name>
<feature type="DNA-binding region" description="H-T-H motif" evidence="2">
    <location>
        <begin position="45"/>
        <end position="64"/>
    </location>
</feature>
<dbReference type="Gene3D" id="1.10.357.10">
    <property type="entry name" value="Tetracycline Repressor, domain 2"/>
    <property type="match status" value="1"/>
</dbReference>
<dbReference type="PROSITE" id="PS50977">
    <property type="entry name" value="HTH_TETR_2"/>
    <property type="match status" value="1"/>
</dbReference>
<protein>
    <submittedName>
        <fullName evidence="4">Transcriptional regulator, TetR family</fullName>
    </submittedName>
</protein>
<evidence type="ECO:0000313" key="4">
    <source>
        <dbReference type="EMBL" id="SEA49634.1"/>
    </source>
</evidence>
<dbReference type="PRINTS" id="PR00455">
    <property type="entry name" value="HTHTETR"/>
</dbReference>
<dbReference type="OrthoDB" id="9793734at2"/>
<dbReference type="PANTHER" id="PTHR43479">
    <property type="entry name" value="ACREF/ENVCD OPERON REPRESSOR-RELATED"/>
    <property type="match status" value="1"/>
</dbReference>
<keyword evidence="1 2" id="KW-0238">DNA-binding</keyword>
<dbReference type="AlphaFoldDB" id="A0A1H4BNK5"/>